<keyword evidence="10" id="KW-0067">ATP-binding</keyword>
<dbReference type="SUPFAM" id="SSF47819">
    <property type="entry name" value="HRDC-like"/>
    <property type="match status" value="1"/>
</dbReference>
<evidence type="ECO:0000256" key="6">
    <source>
        <dbReference type="ARBA" id="ARBA00022763"/>
    </source>
</evidence>
<keyword evidence="14" id="KW-0413">Isomerase</keyword>
<dbReference type="GO" id="GO:0030894">
    <property type="term" value="C:replisome"/>
    <property type="evidence" value="ECO:0007669"/>
    <property type="project" value="TreeGrafter"/>
</dbReference>
<dbReference type="Pfam" id="PF00570">
    <property type="entry name" value="HRDC"/>
    <property type="match status" value="1"/>
</dbReference>
<dbReference type="InterPro" id="IPR004589">
    <property type="entry name" value="DNA_helicase_ATP-dep_RecQ"/>
</dbReference>
<dbReference type="InterPro" id="IPR029491">
    <property type="entry name" value="Helicase_HTH"/>
</dbReference>
<dbReference type="NCBIfam" id="TIGR01389">
    <property type="entry name" value="recQ"/>
    <property type="match status" value="1"/>
</dbReference>
<keyword evidence="11" id="KW-0238">DNA-binding</keyword>
<evidence type="ECO:0000259" key="18">
    <source>
        <dbReference type="PROSITE" id="PS51192"/>
    </source>
</evidence>
<dbReference type="GO" id="GO:0005524">
    <property type="term" value="F:ATP binding"/>
    <property type="evidence" value="ECO:0007669"/>
    <property type="project" value="UniProtKB-KW"/>
</dbReference>
<dbReference type="EMBL" id="JAATJA010000001">
    <property type="protein sequence ID" value="NJB67244.1"/>
    <property type="molecule type" value="Genomic_DNA"/>
</dbReference>
<accession>A0A846QPU9</accession>
<dbReference type="GO" id="GO:0043590">
    <property type="term" value="C:bacterial nucleoid"/>
    <property type="evidence" value="ECO:0007669"/>
    <property type="project" value="TreeGrafter"/>
</dbReference>
<evidence type="ECO:0000256" key="7">
    <source>
        <dbReference type="ARBA" id="ARBA00022801"/>
    </source>
</evidence>
<dbReference type="PROSITE" id="PS51194">
    <property type="entry name" value="HELICASE_CTER"/>
    <property type="match status" value="1"/>
</dbReference>
<dbReference type="Pfam" id="PF09382">
    <property type="entry name" value="RQC"/>
    <property type="match status" value="1"/>
</dbReference>
<keyword evidence="13" id="KW-0234">DNA repair</keyword>
<dbReference type="InterPro" id="IPR027417">
    <property type="entry name" value="P-loop_NTPase"/>
</dbReference>
<dbReference type="PANTHER" id="PTHR13710">
    <property type="entry name" value="DNA HELICASE RECQ FAMILY MEMBER"/>
    <property type="match status" value="1"/>
</dbReference>
<evidence type="ECO:0000256" key="13">
    <source>
        <dbReference type="ARBA" id="ARBA00023204"/>
    </source>
</evidence>
<comment type="catalytic activity">
    <reaction evidence="15">
        <text>Couples ATP hydrolysis with the unwinding of duplex DNA by translocating in the 3'-5' direction.</text>
        <dbReference type="EC" id="5.6.2.4"/>
    </reaction>
</comment>
<keyword evidence="4" id="KW-0479">Metal-binding</keyword>
<evidence type="ECO:0000256" key="5">
    <source>
        <dbReference type="ARBA" id="ARBA00022741"/>
    </source>
</evidence>
<evidence type="ECO:0000256" key="8">
    <source>
        <dbReference type="ARBA" id="ARBA00022806"/>
    </source>
</evidence>
<evidence type="ECO:0000256" key="2">
    <source>
        <dbReference type="ARBA" id="ARBA00001947"/>
    </source>
</evidence>
<evidence type="ECO:0000256" key="3">
    <source>
        <dbReference type="ARBA" id="ARBA00005446"/>
    </source>
</evidence>
<evidence type="ECO:0000256" key="12">
    <source>
        <dbReference type="ARBA" id="ARBA00023172"/>
    </source>
</evidence>
<dbReference type="FunFam" id="3.40.50.300:FF:000156">
    <property type="entry name" value="ATP-dependent DNA helicase recQ"/>
    <property type="match status" value="1"/>
</dbReference>
<keyword evidence="6" id="KW-0227">DNA damage</keyword>
<dbReference type="AlphaFoldDB" id="A0A846QPU9"/>
<dbReference type="InterPro" id="IPR014001">
    <property type="entry name" value="Helicase_ATP-bd"/>
</dbReference>
<dbReference type="GO" id="GO:0003677">
    <property type="term" value="F:DNA binding"/>
    <property type="evidence" value="ECO:0007669"/>
    <property type="project" value="UniProtKB-KW"/>
</dbReference>
<dbReference type="Proteomes" id="UP000580856">
    <property type="component" value="Unassembled WGS sequence"/>
</dbReference>
<reference evidence="20 21" key="1">
    <citation type="submission" date="2020-03" db="EMBL/GenBank/DDBJ databases">
        <title>Genomic Encyclopedia of Type Strains, Phase IV (KMG-IV): sequencing the most valuable type-strain genomes for metagenomic binning, comparative biology and taxonomic classification.</title>
        <authorList>
            <person name="Goeker M."/>
        </authorList>
    </citation>
    <scope>NUCLEOTIDE SEQUENCE [LARGE SCALE GENOMIC DNA]</scope>
    <source>
        <strain evidence="20 21">DSM 24233</strain>
    </source>
</reference>
<dbReference type="Gene3D" id="1.10.10.10">
    <property type="entry name" value="Winged helix-like DNA-binding domain superfamily/Winged helix DNA-binding domain"/>
    <property type="match status" value="1"/>
</dbReference>
<evidence type="ECO:0000256" key="11">
    <source>
        <dbReference type="ARBA" id="ARBA00023125"/>
    </source>
</evidence>
<dbReference type="Gene3D" id="3.40.50.300">
    <property type="entry name" value="P-loop containing nucleotide triphosphate hydrolases"/>
    <property type="match status" value="2"/>
</dbReference>
<comment type="cofactor">
    <cofactor evidence="1">
        <name>Mg(2+)</name>
        <dbReference type="ChEBI" id="CHEBI:18420"/>
    </cofactor>
</comment>
<dbReference type="FunFam" id="1.10.10.10:FF:000175">
    <property type="entry name" value="ATP-dependent DNA helicase RecQ"/>
    <property type="match status" value="1"/>
</dbReference>
<dbReference type="InterPro" id="IPR011545">
    <property type="entry name" value="DEAD/DEAH_box_helicase_dom"/>
</dbReference>
<keyword evidence="12" id="KW-0233">DNA recombination</keyword>
<dbReference type="PANTHER" id="PTHR13710:SF105">
    <property type="entry name" value="ATP-DEPENDENT DNA HELICASE Q1"/>
    <property type="match status" value="1"/>
</dbReference>
<name>A0A846QPU9_9BACT</name>
<dbReference type="Pfam" id="PF16124">
    <property type="entry name" value="RecQ_Zn_bind"/>
    <property type="match status" value="1"/>
</dbReference>
<evidence type="ECO:0000256" key="15">
    <source>
        <dbReference type="ARBA" id="ARBA00034617"/>
    </source>
</evidence>
<dbReference type="InterPro" id="IPR032284">
    <property type="entry name" value="RecQ_Zn-bd"/>
</dbReference>
<keyword evidence="21" id="KW-1185">Reference proteome</keyword>
<dbReference type="Pfam" id="PF14493">
    <property type="entry name" value="HTH_40"/>
    <property type="match status" value="1"/>
</dbReference>
<feature type="domain" description="Helicase C-terminal" evidence="19">
    <location>
        <begin position="215"/>
        <end position="363"/>
    </location>
</feature>
<comment type="cofactor">
    <cofactor evidence="2">
        <name>Zn(2+)</name>
        <dbReference type="ChEBI" id="CHEBI:29105"/>
    </cofactor>
</comment>
<dbReference type="Gene3D" id="1.10.150.80">
    <property type="entry name" value="HRDC domain"/>
    <property type="match status" value="1"/>
</dbReference>
<organism evidence="20 21">
    <name type="scientific">Desulfobaculum xiamenense</name>
    <dbReference type="NCBI Taxonomy" id="995050"/>
    <lineage>
        <taxon>Bacteria</taxon>
        <taxon>Pseudomonadati</taxon>
        <taxon>Thermodesulfobacteriota</taxon>
        <taxon>Desulfovibrionia</taxon>
        <taxon>Desulfovibrionales</taxon>
        <taxon>Desulfovibrionaceae</taxon>
        <taxon>Desulfobaculum</taxon>
    </lineage>
</organism>
<comment type="caution">
    <text evidence="20">The sequence shown here is derived from an EMBL/GenBank/DDBJ whole genome shotgun (WGS) entry which is preliminary data.</text>
</comment>
<evidence type="ECO:0000256" key="4">
    <source>
        <dbReference type="ARBA" id="ARBA00022723"/>
    </source>
</evidence>
<dbReference type="GO" id="GO:0006260">
    <property type="term" value="P:DNA replication"/>
    <property type="evidence" value="ECO:0007669"/>
    <property type="project" value="InterPro"/>
</dbReference>
<dbReference type="RefSeq" id="WP_167940313.1">
    <property type="nucleotide sequence ID" value="NZ_JAATJA010000001.1"/>
</dbReference>
<dbReference type="SMART" id="SM00490">
    <property type="entry name" value="HELICc"/>
    <property type="match status" value="1"/>
</dbReference>
<dbReference type="SMART" id="SM00487">
    <property type="entry name" value="DEXDc"/>
    <property type="match status" value="1"/>
</dbReference>
<dbReference type="InterPro" id="IPR002121">
    <property type="entry name" value="HRDC_dom"/>
</dbReference>
<dbReference type="GO" id="GO:0006310">
    <property type="term" value="P:DNA recombination"/>
    <property type="evidence" value="ECO:0007669"/>
    <property type="project" value="UniProtKB-UniRule"/>
</dbReference>
<dbReference type="GO" id="GO:0009432">
    <property type="term" value="P:SOS response"/>
    <property type="evidence" value="ECO:0007669"/>
    <property type="project" value="UniProtKB-UniRule"/>
</dbReference>
<feature type="domain" description="HRDC" evidence="17">
    <location>
        <begin position="532"/>
        <end position="612"/>
    </location>
</feature>
<dbReference type="PROSITE" id="PS50967">
    <property type="entry name" value="HRDC"/>
    <property type="match status" value="1"/>
</dbReference>
<evidence type="ECO:0000256" key="9">
    <source>
        <dbReference type="ARBA" id="ARBA00022833"/>
    </source>
</evidence>
<dbReference type="NCBIfam" id="TIGR00614">
    <property type="entry name" value="recQ_fam"/>
    <property type="match status" value="1"/>
</dbReference>
<dbReference type="Pfam" id="PF00271">
    <property type="entry name" value="Helicase_C"/>
    <property type="match status" value="1"/>
</dbReference>
<dbReference type="GO" id="GO:0006281">
    <property type="term" value="P:DNA repair"/>
    <property type="evidence" value="ECO:0007669"/>
    <property type="project" value="UniProtKB-KW"/>
</dbReference>
<gene>
    <name evidence="20" type="ORF">GGQ74_000884</name>
</gene>
<dbReference type="InterPro" id="IPR044876">
    <property type="entry name" value="HRDC_dom_sf"/>
</dbReference>
<dbReference type="GO" id="GO:0005737">
    <property type="term" value="C:cytoplasm"/>
    <property type="evidence" value="ECO:0007669"/>
    <property type="project" value="TreeGrafter"/>
</dbReference>
<dbReference type="InterPro" id="IPR006293">
    <property type="entry name" value="DNA_helicase_ATP-dep_RecQ_bac"/>
</dbReference>
<dbReference type="InterPro" id="IPR018982">
    <property type="entry name" value="RQC_domain"/>
</dbReference>
<dbReference type="CDD" id="cd17920">
    <property type="entry name" value="DEXHc_RecQ"/>
    <property type="match status" value="1"/>
</dbReference>
<dbReference type="GO" id="GO:0046872">
    <property type="term" value="F:metal ion binding"/>
    <property type="evidence" value="ECO:0007669"/>
    <property type="project" value="UniProtKB-KW"/>
</dbReference>
<feature type="domain" description="Helicase ATP-binding" evidence="18">
    <location>
        <begin position="26"/>
        <end position="194"/>
    </location>
</feature>
<evidence type="ECO:0000313" key="21">
    <source>
        <dbReference type="Proteomes" id="UP000580856"/>
    </source>
</evidence>
<keyword evidence="7 20" id="KW-0378">Hydrolase</keyword>
<dbReference type="SUPFAM" id="SSF52540">
    <property type="entry name" value="P-loop containing nucleoside triphosphate hydrolases"/>
    <property type="match status" value="2"/>
</dbReference>
<proteinExistence type="inferred from homology"/>
<keyword evidence="9" id="KW-0862">Zinc</keyword>
<evidence type="ECO:0000313" key="20">
    <source>
        <dbReference type="EMBL" id="NJB67244.1"/>
    </source>
</evidence>
<dbReference type="InterPro" id="IPR010997">
    <property type="entry name" value="HRDC-like_sf"/>
</dbReference>
<evidence type="ECO:0000256" key="10">
    <source>
        <dbReference type="ARBA" id="ARBA00022840"/>
    </source>
</evidence>
<dbReference type="CDD" id="cd18794">
    <property type="entry name" value="SF2_C_RecQ"/>
    <property type="match status" value="1"/>
</dbReference>
<dbReference type="GO" id="GO:0009378">
    <property type="term" value="F:four-way junction helicase activity"/>
    <property type="evidence" value="ECO:0007669"/>
    <property type="project" value="TreeGrafter"/>
</dbReference>
<dbReference type="GO" id="GO:0043138">
    <property type="term" value="F:3'-5' DNA helicase activity"/>
    <property type="evidence" value="ECO:0007669"/>
    <property type="project" value="UniProtKB-EC"/>
</dbReference>
<evidence type="ECO:0000256" key="14">
    <source>
        <dbReference type="ARBA" id="ARBA00023235"/>
    </source>
</evidence>
<sequence length="737" mass="81119">MHATPIDILRGTFGFREFQGLQQPIIDHVCSGGDALVLMPTGGGKSLCYQIPAMVRAGVGIVVSPLIALMQDQVQGLTQMGVRAAYINSSLPAQEAAAAERRMVAGDFDLVYVAPERLLQPHFMQMLQAVDVALFAIDEAHCVSQWGHDFRPEYTQLSVLGERWPSVPRIALTATADGPTQTDIIRQLGFGNARVFSAGFDRPNISYTVVPKDHPRRQLLSFIRERHQGDAGIVYRMSRKKVEETATWLEAQGIPSLPYHAGLSQNERRDNQERFMREEGLVMVATVAFGMGVDKPNVRFVAHLDPPKSLEAYHQETGRAGRDGLPADAWMAYGLADVVLLRRMLDSGGASDERKRVEARKLEAMLGFCETATCRRTALLGYFGEKHPGGCDNCDNCLQPVETWDGTIAAQKALSCIFRTGQRFGAGHLADVLMGHATARVKNMGHDELKTFGCGTELDRQGWQSVYRQLAAAGLLRVDMEGYGSLLLNEASWTVLRGEREVVLRRDPIAAKGRARVRSKAARMDEHDTLATAEARDLFECLRQLRYDISKEQGVPPYAVLPDRSLLEMVRFRPTDTEGMAGLHGVGQAKLRAYATPFLDALRAWEAEHGRPDDLPDAPEAPVRPAAQAKEDLTPTIRETLRLFTENGSVDAVTEARGLSAATVWKHLIACVEHGDIDAAQAAGVDEAGLTRMAQSIREAMTRGIPGLTPVHEAFGGEFSYDQLRCVRAMLLREQDA</sequence>
<dbReference type="FunFam" id="3.40.50.300:FF:000296">
    <property type="entry name" value="ATP-dependent DNA helicase RecQ"/>
    <property type="match status" value="1"/>
</dbReference>
<evidence type="ECO:0000256" key="1">
    <source>
        <dbReference type="ARBA" id="ARBA00001946"/>
    </source>
</evidence>
<dbReference type="InterPro" id="IPR036388">
    <property type="entry name" value="WH-like_DNA-bd_sf"/>
</dbReference>
<dbReference type="SMART" id="SM00956">
    <property type="entry name" value="RQC"/>
    <property type="match status" value="1"/>
</dbReference>
<evidence type="ECO:0000259" key="17">
    <source>
        <dbReference type="PROSITE" id="PS50967"/>
    </source>
</evidence>
<dbReference type="SMART" id="SM00341">
    <property type="entry name" value="HRDC"/>
    <property type="match status" value="1"/>
</dbReference>
<evidence type="ECO:0000256" key="16">
    <source>
        <dbReference type="NCBIfam" id="TIGR01389"/>
    </source>
</evidence>
<protein>
    <recommendedName>
        <fullName evidence="16">DNA helicase RecQ</fullName>
        <ecNumber evidence="16">5.6.2.4</ecNumber>
    </recommendedName>
</protein>
<dbReference type="PROSITE" id="PS51192">
    <property type="entry name" value="HELICASE_ATP_BIND_1"/>
    <property type="match status" value="1"/>
</dbReference>
<evidence type="ECO:0000259" key="19">
    <source>
        <dbReference type="PROSITE" id="PS51194"/>
    </source>
</evidence>
<keyword evidence="8 20" id="KW-0347">Helicase</keyword>
<dbReference type="InterPro" id="IPR001650">
    <property type="entry name" value="Helicase_C-like"/>
</dbReference>
<dbReference type="EC" id="5.6.2.4" evidence="16"/>
<dbReference type="Pfam" id="PF00270">
    <property type="entry name" value="DEAD"/>
    <property type="match status" value="1"/>
</dbReference>
<keyword evidence="5" id="KW-0547">Nucleotide-binding</keyword>
<dbReference type="GO" id="GO:0016787">
    <property type="term" value="F:hydrolase activity"/>
    <property type="evidence" value="ECO:0007669"/>
    <property type="project" value="UniProtKB-KW"/>
</dbReference>
<comment type="similarity">
    <text evidence="3">Belongs to the helicase family. RecQ subfamily.</text>
</comment>